<dbReference type="EMBL" id="JBHSZV010000004">
    <property type="protein sequence ID" value="MFC7060399.1"/>
    <property type="molecule type" value="Genomic_DNA"/>
</dbReference>
<organism evidence="2 3">
    <name type="scientific">Halobacillus seohaensis</name>
    <dbReference type="NCBI Taxonomy" id="447421"/>
    <lineage>
        <taxon>Bacteria</taxon>
        <taxon>Bacillati</taxon>
        <taxon>Bacillota</taxon>
        <taxon>Bacilli</taxon>
        <taxon>Bacillales</taxon>
        <taxon>Bacillaceae</taxon>
        <taxon>Halobacillus</taxon>
    </lineage>
</organism>
<dbReference type="PANTHER" id="PTHR47723">
    <property type="entry name" value="OS05G0353850 PROTEIN"/>
    <property type="match status" value="1"/>
</dbReference>
<protein>
    <submittedName>
        <fullName evidence="2">Ribonuclease HI family protein</fullName>
        <ecNumber evidence="2">3.1.26.4</ecNumber>
    </submittedName>
</protein>
<dbReference type="InterPro" id="IPR036397">
    <property type="entry name" value="RNaseH_sf"/>
</dbReference>
<accession>A0ABW2EHF3</accession>
<name>A0ABW2EHF3_9BACI</name>
<dbReference type="InterPro" id="IPR002156">
    <property type="entry name" value="RNaseH_domain"/>
</dbReference>
<dbReference type="CDD" id="cd09279">
    <property type="entry name" value="RNase_HI_like"/>
    <property type="match status" value="1"/>
</dbReference>
<evidence type="ECO:0000259" key="1">
    <source>
        <dbReference type="PROSITE" id="PS50879"/>
    </source>
</evidence>
<dbReference type="RefSeq" id="WP_204706313.1">
    <property type="nucleotide sequence ID" value="NZ_JBHSZV010000004.1"/>
</dbReference>
<evidence type="ECO:0000313" key="3">
    <source>
        <dbReference type="Proteomes" id="UP001596410"/>
    </source>
</evidence>
<evidence type="ECO:0000313" key="2">
    <source>
        <dbReference type="EMBL" id="MFC7060399.1"/>
    </source>
</evidence>
<dbReference type="GO" id="GO:0004523">
    <property type="term" value="F:RNA-DNA hybrid ribonuclease activity"/>
    <property type="evidence" value="ECO:0007669"/>
    <property type="project" value="UniProtKB-EC"/>
</dbReference>
<gene>
    <name evidence="2" type="ORF">ACFQIC_00750</name>
</gene>
<feature type="domain" description="RNase H type-1" evidence="1">
    <location>
        <begin position="1"/>
        <end position="127"/>
    </location>
</feature>
<dbReference type="Proteomes" id="UP001596410">
    <property type="component" value="Unassembled WGS sequence"/>
</dbReference>
<dbReference type="InterPro" id="IPR053151">
    <property type="entry name" value="RNase_H-like"/>
</dbReference>
<keyword evidence="3" id="KW-1185">Reference proteome</keyword>
<dbReference type="PROSITE" id="PS50879">
    <property type="entry name" value="RNASE_H_1"/>
    <property type="match status" value="1"/>
</dbReference>
<reference evidence="3" key="1">
    <citation type="journal article" date="2019" name="Int. J. Syst. Evol. Microbiol.">
        <title>The Global Catalogue of Microorganisms (GCM) 10K type strain sequencing project: providing services to taxonomists for standard genome sequencing and annotation.</title>
        <authorList>
            <consortium name="The Broad Institute Genomics Platform"/>
            <consortium name="The Broad Institute Genome Sequencing Center for Infectious Disease"/>
            <person name="Wu L."/>
            <person name="Ma J."/>
        </authorList>
    </citation>
    <scope>NUCLEOTIDE SEQUENCE [LARGE SCALE GENOMIC DNA]</scope>
    <source>
        <strain evidence="3">CGMCC 4.1621</strain>
    </source>
</reference>
<dbReference type="Pfam" id="PF13456">
    <property type="entry name" value="RVT_3"/>
    <property type="match status" value="1"/>
</dbReference>
<comment type="caution">
    <text evidence="2">The sequence shown here is derived from an EMBL/GenBank/DDBJ whole genome shotgun (WGS) entry which is preliminary data.</text>
</comment>
<dbReference type="Gene3D" id="3.30.420.10">
    <property type="entry name" value="Ribonuclease H-like superfamily/Ribonuclease H"/>
    <property type="match status" value="1"/>
</dbReference>
<dbReference type="InterPro" id="IPR012337">
    <property type="entry name" value="RNaseH-like_sf"/>
</dbReference>
<dbReference type="SUPFAM" id="SSF53098">
    <property type="entry name" value="Ribonuclease H-like"/>
    <property type="match status" value="1"/>
</dbReference>
<keyword evidence="2" id="KW-0378">Hydrolase</keyword>
<proteinExistence type="predicted"/>
<dbReference type="PANTHER" id="PTHR47723:SF19">
    <property type="entry name" value="POLYNUCLEOTIDYL TRANSFERASE, RIBONUCLEASE H-LIKE SUPERFAMILY PROTEIN"/>
    <property type="match status" value="1"/>
</dbReference>
<sequence>MIEVYTDAATAGNPGPSAIGVYIKENKNHHKFSSYLGTYSNHEAEFYAVIHALDYCKENFSGEILSIRCDSQIVVQSVDREFSKNPIFTPLLQQILSLQESFPHVFFKWIPDKENKHADQLARSELKKNE</sequence>
<dbReference type="EC" id="3.1.26.4" evidence="2"/>